<dbReference type="Gene3D" id="3.40.250.10">
    <property type="entry name" value="Rhodanese-like domain"/>
    <property type="match status" value="1"/>
</dbReference>
<dbReference type="InterPro" id="IPR001394">
    <property type="entry name" value="Peptidase_C19_UCH"/>
</dbReference>
<dbReference type="GO" id="GO:0006508">
    <property type="term" value="P:proteolysis"/>
    <property type="evidence" value="ECO:0007669"/>
    <property type="project" value="UniProtKB-KW"/>
</dbReference>
<dbReference type="SUPFAM" id="SSF54001">
    <property type="entry name" value="Cysteine proteinases"/>
    <property type="match status" value="1"/>
</dbReference>
<dbReference type="Pfam" id="PF00443">
    <property type="entry name" value="UCH"/>
    <property type="match status" value="1"/>
</dbReference>
<feature type="compositionally biased region" description="Basic and acidic residues" evidence="4">
    <location>
        <begin position="506"/>
        <end position="517"/>
    </location>
</feature>
<evidence type="ECO:0000259" key="6">
    <source>
        <dbReference type="PROSITE" id="PS50235"/>
    </source>
</evidence>
<dbReference type="AlphaFoldDB" id="A0A085MH73"/>
<comment type="catalytic activity">
    <reaction evidence="1 3">
        <text>Thiol-dependent hydrolysis of ester, thioester, amide, peptide and isopeptide bonds formed by the C-terminal Gly of ubiquitin (a 76-residue protein attached to proteins as an intracellular targeting signal).</text>
        <dbReference type="EC" id="3.4.19.12"/>
    </reaction>
</comment>
<dbReference type="PROSITE" id="PS50206">
    <property type="entry name" value="RHODANESE_3"/>
    <property type="match status" value="1"/>
</dbReference>
<reference evidence="7 8" key="1">
    <citation type="journal article" date="2014" name="Nat. Genet.">
        <title>Genome and transcriptome of the porcine whipworm Trichuris suis.</title>
        <authorList>
            <person name="Jex A.R."/>
            <person name="Nejsum P."/>
            <person name="Schwarz E.M."/>
            <person name="Hu L."/>
            <person name="Young N.D."/>
            <person name="Hall R.S."/>
            <person name="Korhonen P.K."/>
            <person name="Liao S."/>
            <person name="Thamsborg S."/>
            <person name="Xia J."/>
            <person name="Xu P."/>
            <person name="Wang S."/>
            <person name="Scheerlinck J.P."/>
            <person name="Hofmann A."/>
            <person name="Sternberg P.W."/>
            <person name="Wang J."/>
            <person name="Gasser R.B."/>
        </authorList>
    </citation>
    <scope>NUCLEOTIDE SEQUENCE [LARGE SCALE GENOMIC DNA]</scope>
    <source>
        <strain evidence="7">DCEP-RM93M</strain>
    </source>
</reference>
<protein>
    <recommendedName>
        <fullName evidence="3">Ubiquitin carboxyl-terminal hydrolase</fullName>
        <ecNumber evidence="3">3.4.19.12</ecNumber>
    </recommendedName>
</protein>
<dbReference type="Pfam" id="PF08969">
    <property type="entry name" value="USP8_dimer"/>
    <property type="match status" value="1"/>
</dbReference>
<evidence type="ECO:0000313" key="8">
    <source>
        <dbReference type="Proteomes" id="UP000030764"/>
    </source>
</evidence>
<dbReference type="PANTHER" id="PTHR21646">
    <property type="entry name" value="UBIQUITIN CARBOXYL-TERMINAL HYDROLASE"/>
    <property type="match status" value="1"/>
</dbReference>
<dbReference type="InterPro" id="IPR036873">
    <property type="entry name" value="Rhodanese-like_dom_sf"/>
</dbReference>
<dbReference type="PROSITE" id="PS00972">
    <property type="entry name" value="USP_1"/>
    <property type="match status" value="1"/>
</dbReference>
<feature type="region of interest" description="Disordered" evidence="4">
    <location>
        <begin position="493"/>
        <end position="517"/>
    </location>
</feature>
<accession>A0A085MH73</accession>
<dbReference type="EC" id="3.4.19.12" evidence="3"/>
<dbReference type="Gene3D" id="1.20.58.80">
    <property type="entry name" value="Phosphotransferase system, lactose/cellobiose-type IIA subunit"/>
    <property type="match status" value="1"/>
</dbReference>
<dbReference type="PROSITE" id="PS00973">
    <property type="entry name" value="USP_2"/>
    <property type="match status" value="1"/>
</dbReference>
<dbReference type="SUPFAM" id="SSF140856">
    <property type="entry name" value="USP8 N-terminal domain-like"/>
    <property type="match status" value="1"/>
</dbReference>
<keyword evidence="3" id="KW-0645">Protease</keyword>
<dbReference type="InterPro" id="IPR038765">
    <property type="entry name" value="Papain-like_cys_pep_sf"/>
</dbReference>
<evidence type="ECO:0000256" key="4">
    <source>
        <dbReference type="SAM" id="MobiDB-lite"/>
    </source>
</evidence>
<dbReference type="EMBL" id="KL363193">
    <property type="protein sequence ID" value="KFD56569.1"/>
    <property type="molecule type" value="Genomic_DNA"/>
</dbReference>
<dbReference type="InterPro" id="IPR001763">
    <property type="entry name" value="Rhodanese-like_dom"/>
</dbReference>
<keyword evidence="3" id="KW-0378">Hydrolase</keyword>
<evidence type="ECO:0000313" key="7">
    <source>
        <dbReference type="EMBL" id="KFD56569.1"/>
    </source>
</evidence>
<evidence type="ECO:0000259" key="5">
    <source>
        <dbReference type="PROSITE" id="PS50206"/>
    </source>
</evidence>
<dbReference type="InterPro" id="IPR050185">
    <property type="entry name" value="Ub_carboxyl-term_hydrolase"/>
</dbReference>
<dbReference type="PROSITE" id="PS50235">
    <property type="entry name" value="USP_3"/>
    <property type="match status" value="1"/>
</dbReference>
<dbReference type="InterPro" id="IPR018200">
    <property type="entry name" value="USP_CS"/>
</dbReference>
<keyword evidence="3" id="KW-0833">Ubl conjugation pathway</keyword>
<evidence type="ECO:0000256" key="3">
    <source>
        <dbReference type="RuleBase" id="RU366025"/>
    </source>
</evidence>
<organism evidence="7 8">
    <name type="scientific">Trichuris suis</name>
    <name type="common">pig whipworm</name>
    <dbReference type="NCBI Taxonomy" id="68888"/>
    <lineage>
        <taxon>Eukaryota</taxon>
        <taxon>Metazoa</taxon>
        <taxon>Ecdysozoa</taxon>
        <taxon>Nematoda</taxon>
        <taxon>Enoplea</taxon>
        <taxon>Dorylaimia</taxon>
        <taxon>Trichinellida</taxon>
        <taxon>Trichuridae</taxon>
        <taxon>Trichuris</taxon>
    </lineage>
</organism>
<comment type="similarity">
    <text evidence="2 3">Belongs to the peptidase C19 family.</text>
</comment>
<keyword evidence="8" id="KW-1185">Reference proteome</keyword>
<dbReference type="InterPro" id="IPR015063">
    <property type="entry name" value="USP8_dimer"/>
</dbReference>
<proteinExistence type="inferred from homology"/>
<name>A0A085MH73_9BILA</name>
<keyword evidence="3" id="KW-0788">Thiol protease</keyword>
<evidence type="ECO:0000256" key="2">
    <source>
        <dbReference type="ARBA" id="ARBA00009085"/>
    </source>
</evidence>
<dbReference type="InterPro" id="IPR028889">
    <property type="entry name" value="USP"/>
</dbReference>
<dbReference type="GO" id="GO:0004843">
    <property type="term" value="F:cysteine-type deubiquitinase activity"/>
    <property type="evidence" value="ECO:0007669"/>
    <property type="project" value="UniProtKB-UniRule"/>
</dbReference>
<dbReference type="Proteomes" id="UP000030764">
    <property type="component" value="Unassembled WGS sequence"/>
</dbReference>
<dbReference type="GO" id="GO:0016579">
    <property type="term" value="P:protein deubiquitination"/>
    <property type="evidence" value="ECO:0007669"/>
    <property type="project" value="InterPro"/>
</dbReference>
<dbReference type="SUPFAM" id="SSF52821">
    <property type="entry name" value="Rhodanese/Cell cycle control phosphatase"/>
    <property type="match status" value="1"/>
</dbReference>
<feature type="domain" description="Rhodanese" evidence="5">
    <location>
        <begin position="184"/>
        <end position="305"/>
    </location>
</feature>
<sequence>MTEESRCCKDLHLFKSLKQLQAHASNYPCGVLSTTFERAKCTIDRLYAEAVRHDEMGDEEAAYIYYYRVCGLLFEYRKMFETQCFSNKNLALTWQTQFVSMLSMSVSRANQLLDSLQLRYEEASSKSKNDATDSANVNDHSEQIIESTVECTVDEPEEEEEESCASGSLGMITCSDLYQLIQKDQNNILVIDVRDPEDFAKSKITLPHGSIVNIPPRCIRPGITSRSLEMSLKPHDRLVFRKRFKAQHVIVVDEMLDLDDGEPSLVLTSLNEALVQFDQCFRERKPKYLLGGFLAWTNYYPTFCTSFEYGSTELSSPQCSPATGVSDTSLRMSVQCHLRIINNPNFKVNYPKLKVYKNGLTTKVNEASLSSLLSRDTMNYSKLEVPMQIGKVVAPVVDRRLKPRNVPRVGRGRAKPKQSELDDNAMPVKYALRSRVILDRQYASPPATYMDNSEIIDLTSDSPEKANTKCEPMEVVDTRGDTGIDIAQSYSAEDAGPFSCRPPAVPDRERKPTVRTERDTELQIKSCLSFFDKSGSTGKQASLTGLINLGNTCYLSSVVQCLFHTSILRQYFTSDAFLKDLTTLRSQCGNKCPKIALQCKALFEKLSSSRSSPVAPIEFKAAIQEGSNFFEDGRQQDAQEFMIFLFDALHEELNLASEEAKQNGSASMDQDLSQASADTCWYHYVRANRSFIIDLFQGQCRSSTRCLRCGLTSSTYDVYMNFSLPVPIDKPSTLQESFASFAKEEYLSEEVGWRCDRCKVKRPAVRQDRLIRPPVMLLVHLKRFTHDGSETGKIETFIDFPTSKALDLSPITDPGSAASQKRYMLTAVINHEGSASSGHYYSFCRYSDPSVWIRCDDEEVYVVPERNVCTRNAYMLFYLAEEYVCPRRA</sequence>
<dbReference type="CDD" id="cd02674">
    <property type="entry name" value="Peptidase_C19R"/>
    <property type="match status" value="1"/>
</dbReference>
<evidence type="ECO:0000256" key="1">
    <source>
        <dbReference type="ARBA" id="ARBA00000707"/>
    </source>
</evidence>
<gene>
    <name evidence="7" type="ORF">M513_02673</name>
</gene>
<feature type="domain" description="USP" evidence="6">
    <location>
        <begin position="544"/>
        <end position="881"/>
    </location>
</feature>
<dbReference type="Gene3D" id="3.90.70.10">
    <property type="entry name" value="Cysteine proteinases"/>
    <property type="match status" value="1"/>
</dbReference>